<dbReference type="InterPro" id="IPR007055">
    <property type="entry name" value="BON_dom"/>
</dbReference>
<dbReference type="EMBL" id="JBHSBM010000036">
    <property type="protein sequence ID" value="MFC4061775.1"/>
    <property type="molecule type" value="Genomic_DNA"/>
</dbReference>
<dbReference type="Gene3D" id="3.30.1340.30">
    <property type="match status" value="1"/>
</dbReference>
<evidence type="ECO:0000256" key="1">
    <source>
        <dbReference type="ARBA" id="ARBA00023122"/>
    </source>
</evidence>
<protein>
    <submittedName>
        <fullName evidence="5">CBS domain-containing protein</fullName>
    </submittedName>
</protein>
<keyword evidence="1 2" id="KW-0129">CBS domain</keyword>
<organism evidence="5 6">
    <name type="scientific">Planomonospora corallina</name>
    <dbReference type="NCBI Taxonomy" id="1806052"/>
    <lineage>
        <taxon>Bacteria</taxon>
        <taxon>Bacillati</taxon>
        <taxon>Actinomycetota</taxon>
        <taxon>Actinomycetes</taxon>
        <taxon>Streptosporangiales</taxon>
        <taxon>Streptosporangiaceae</taxon>
        <taxon>Planomonospora</taxon>
    </lineage>
</organism>
<gene>
    <name evidence="5" type="ORF">ACFOWE_26025</name>
</gene>
<feature type="domain" description="CBS" evidence="4">
    <location>
        <begin position="91"/>
        <end position="149"/>
    </location>
</feature>
<proteinExistence type="predicted"/>
<dbReference type="PANTHER" id="PTHR43080:SF29">
    <property type="entry name" value="OS02G0818000 PROTEIN"/>
    <property type="match status" value="1"/>
</dbReference>
<feature type="domain" description="CBS" evidence="4">
    <location>
        <begin position="9"/>
        <end position="67"/>
    </location>
</feature>
<dbReference type="Gene3D" id="3.10.580.10">
    <property type="entry name" value="CBS-domain"/>
    <property type="match status" value="1"/>
</dbReference>
<dbReference type="PROSITE" id="PS50914">
    <property type="entry name" value="BON"/>
    <property type="match status" value="1"/>
</dbReference>
<dbReference type="SMART" id="SM00116">
    <property type="entry name" value="CBS"/>
    <property type="match status" value="2"/>
</dbReference>
<dbReference type="InterPro" id="IPR000644">
    <property type="entry name" value="CBS_dom"/>
</dbReference>
<evidence type="ECO:0000259" key="3">
    <source>
        <dbReference type="PROSITE" id="PS50914"/>
    </source>
</evidence>
<dbReference type="PANTHER" id="PTHR43080">
    <property type="entry name" value="CBS DOMAIN-CONTAINING PROTEIN CBSX3, MITOCHONDRIAL"/>
    <property type="match status" value="1"/>
</dbReference>
<dbReference type="Pfam" id="PF04972">
    <property type="entry name" value="BON"/>
    <property type="match status" value="1"/>
</dbReference>
<feature type="domain" description="BON" evidence="3">
    <location>
        <begin position="145"/>
        <end position="213"/>
    </location>
</feature>
<name>A0ABV8ID12_9ACTN</name>
<accession>A0ABV8ID12</accession>
<dbReference type="InterPro" id="IPR046342">
    <property type="entry name" value="CBS_dom_sf"/>
</dbReference>
<evidence type="ECO:0000259" key="4">
    <source>
        <dbReference type="PROSITE" id="PS51371"/>
    </source>
</evidence>
<reference evidence="6" key="1">
    <citation type="journal article" date="2019" name="Int. J. Syst. Evol. Microbiol.">
        <title>The Global Catalogue of Microorganisms (GCM) 10K type strain sequencing project: providing services to taxonomists for standard genome sequencing and annotation.</title>
        <authorList>
            <consortium name="The Broad Institute Genomics Platform"/>
            <consortium name="The Broad Institute Genome Sequencing Center for Infectious Disease"/>
            <person name="Wu L."/>
            <person name="Ma J."/>
        </authorList>
    </citation>
    <scope>NUCLEOTIDE SEQUENCE [LARGE SCALE GENOMIC DNA]</scope>
    <source>
        <strain evidence="6">TBRC 4489</strain>
    </source>
</reference>
<dbReference type="PROSITE" id="PS51371">
    <property type="entry name" value="CBS"/>
    <property type="match status" value="2"/>
</dbReference>
<comment type="caution">
    <text evidence="5">The sequence shown here is derived from an EMBL/GenBank/DDBJ whole genome shotgun (WGS) entry which is preliminary data.</text>
</comment>
<sequence length="222" mass="23935">MGTQVRDVMGRVAIAVPLNAPFTEIIAVMRRFAVGAVAVVDSDRRPVGVVSQDDLLLKETDRVRHSVSIYDGHRQRQEHRKAAGVVAAELMTAPAVTVTPGTPVREAARLMHDRRVRQLPVIDPVTGRMVGTVHQVDLLKVFTRSPERLRAEVEEVIRAEVGVDPAALSVSVADGVVTVGGVVERSSLAAHLVEAVRRSEGVVGVVSELTWARDDVLAARAL</sequence>
<evidence type="ECO:0000313" key="6">
    <source>
        <dbReference type="Proteomes" id="UP001595850"/>
    </source>
</evidence>
<dbReference type="RefSeq" id="WP_377292275.1">
    <property type="nucleotide sequence ID" value="NZ_JBHSBM010000036.1"/>
</dbReference>
<dbReference type="Proteomes" id="UP001595850">
    <property type="component" value="Unassembled WGS sequence"/>
</dbReference>
<dbReference type="Pfam" id="PF00571">
    <property type="entry name" value="CBS"/>
    <property type="match status" value="2"/>
</dbReference>
<dbReference type="InterPro" id="IPR051257">
    <property type="entry name" value="Diverse_CBS-Domain"/>
</dbReference>
<evidence type="ECO:0000313" key="5">
    <source>
        <dbReference type="EMBL" id="MFC4061775.1"/>
    </source>
</evidence>
<evidence type="ECO:0000256" key="2">
    <source>
        <dbReference type="PROSITE-ProRule" id="PRU00703"/>
    </source>
</evidence>
<dbReference type="SUPFAM" id="SSF54631">
    <property type="entry name" value="CBS-domain pair"/>
    <property type="match status" value="1"/>
</dbReference>
<keyword evidence="6" id="KW-1185">Reference proteome</keyword>